<gene>
    <name evidence="1" type="ORF">LCGC14_0545790</name>
</gene>
<dbReference type="AlphaFoldDB" id="A0A0F9RW28"/>
<evidence type="ECO:0000313" key="1">
    <source>
        <dbReference type="EMBL" id="KKN59024.1"/>
    </source>
</evidence>
<protein>
    <submittedName>
        <fullName evidence="1">Uncharacterized protein</fullName>
    </submittedName>
</protein>
<accession>A0A0F9RW28</accession>
<sequence>MKQISFTRGAALRRVFINGRVISFLAAELNNVPLKIDLDKLEEQKDKIKKMKIDKETLEELAKLRTEKEIALDITNDFKKSGWRKIRG</sequence>
<proteinExistence type="predicted"/>
<name>A0A0F9RW28_9ZZZZ</name>
<comment type="caution">
    <text evidence="1">The sequence shown here is derived from an EMBL/GenBank/DDBJ whole genome shotgun (WGS) entry which is preliminary data.</text>
</comment>
<reference evidence="1" key="1">
    <citation type="journal article" date="2015" name="Nature">
        <title>Complex archaea that bridge the gap between prokaryotes and eukaryotes.</title>
        <authorList>
            <person name="Spang A."/>
            <person name="Saw J.H."/>
            <person name="Jorgensen S.L."/>
            <person name="Zaremba-Niedzwiedzka K."/>
            <person name="Martijn J."/>
            <person name="Lind A.E."/>
            <person name="van Eijk R."/>
            <person name="Schleper C."/>
            <person name="Guy L."/>
            <person name="Ettema T.J."/>
        </authorList>
    </citation>
    <scope>NUCLEOTIDE SEQUENCE</scope>
</reference>
<organism evidence="1">
    <name type="scientific">marine sediment metagenome</name>
    <dbReference type="NCBI Taxonomy" id="412755"/>
    <lineage>
        <taxon>unclassified sequences</taxon>
        <taxon>metagenomes</taxon>
        <taxon>ecological metagenomes</taxon>
    </lineage>
</organism>
<dbReference type="EMBL" id="LAZR01000741">
    <property type="protein sequence ID" value="KKN59024.1"/>
    <property type="molecule type" value="Genomic_DNA"/>
</dbReference>